<feature type="transmembrane region" description="Helical" evidence="1">
    <location>
        <begin position="6"/>
        <end position="39"/>
    </location>
</feature>
<dbReference type="AlphaFoldDB" id="A0A1D9PA97"/>
<sequence length="167" mass="17932">MDIVLFILGLVCMLIGVLGSFLPVLPGISVSWLGIVLLYFTTAVPANYWILSSTFLVLVLFSIANYILPSKGTEQFGGSKAGIWGTNIGLVVGLLAPIPLGFIIGPFLGALIGELVFDAKNVQHALRAATGSVLGILASNFIQFMLSIIYFGIFISIVWEYKTLLFS</sequence>
<dbReference type="InterPro" id="IPR007403">
    <property type="entry name" value="DUF456"/>
</dbReference>
<dbReference type="Pfam" id="PF04306">
    <property type="entry name" value="DUF456"/>
    <property type="match status" value="1"/>
</dbReference>
<evidence type="ECO:0000313" key="2">
    <source>
        <dbReference type="EMBL" id="AOZ99493.1"/>
    </source>
</evidence>
<dbReference type="OrthoDB" id="9808460at2"/>
<proteinExistence type="predicted"/>
<keyword evidence="3" id="KW-1185">Reference proteome</keyword>
<feature type="transmembrane region" description="Helical" evidence="1">
    <location>
        <begin position="133"/>
        <end position="159"/>
    </location>
</feature>
<dbReference type="STRING" id="1306519.BIW12_08580"/>
<protein>
    <recommendedName>
        <fullName evidence="4">DUF456 domain-containing protein</fullName>
    </recommendedName>
</protein>
<gene>
    <name evidence="2" type="ORF">BIW12_08580</name>
</gene>
<dbReference type="KEGG" id="fcm:BIW12_08580"/>
<name>A0A1D9PA97_9FLAO</name>
<reference evidence="2 3" key="1">
    <citation type="submission" date="2016-10" db="EMBL/GenBank/DDBJ databases">
        <title>Complete Genome Sequence of Flavobacterium sp. PK15.</title>
        <authorList>
            <person name="Ekwe A."/>
            <person name="Kim S.B."/>
        </authorList>
    </citation>
    <scope>NUCLEOTIDE SEQUENCE [LARGE SCALE GENOMIC DNA]</scope>
    <source>
        <strain evidence="2 3">PK15</strain>
    </source>
</reference>
<feature type="transmembrane region" description="Helical" evidence="1">
    <location>
        <begin position="88"/>
        <end position="112"/>
    </location>
</feature>
<dbReference type="RefSeq" id="WP_071184742.1">
    <property type="nucleotide sequence ID" value="NZ_CP017774.1"/>
</dbReference>
<dbReference type="EMBL" id="CP017774">
    <property type="protein sequence ID" value="AOZ99493.1"/>
    <property type="molecule type" value="Genomic_DNA"/>
</dbReference>
<keyword evidence="1" id="KW-0812">Transmembrane</keyword>
<dbReference type="Proteomes" id="UP000178198">
    <property type="component" value="Chromosome"/>
</dbReference>
<dbReference type="PANTHER" id="PTHR39165">
    <property type="entry name" value="IG HYPOTHETICAL 17883"/>
    <property type="match status" value="1"/>
</dbReference>
<organism evidence="2 3">
    <name type="scientific">Flavobacterium commune</name>
    <dbReference type="NCBI Taxonomy" id="1306519"/>
    <lineage>
        <taxon>Bacteria</taxon>
        <taxon>Pseudomonadati</taxon>
        <taxon>Bacteroidota</taxon>
        <taxon>Flavobacteriia</taxon>
        <taxon>Flavobacteriales</taxon>
        <taxon>Flavobacteriaceae</taxon>
        <taxon>Flavobacterium</taxon>
    </lineage>
</organism>
<keyword evidence="1" id="KW-1133">Transmembrane helix</keyword>
<keyword evidence="1" id="KW-0472">Membrane</keyword>
<evidence type="ECO:0000313" key="3">
    <source>
        <dbReference type="Proteomes" id="UP000178198"/>
    </source>
</evidence>
<feature type="transmembrane region" description="Helical" evidence="1">
    <location>
        <begin position="46"/>
        <end position="68"/>
    </location>
</feature>
<accession>A0A1D9PA97</accession>
<dbReference type="PANTHER" id="PTHR39165:SF1">
    <property type="entry name" value="DUF456 DOMAIN-CONTAINING PROTEIN"/>
    <property type="match status" value="1"/>
</dbReference>
<evidence type="ECO:0000256" key="1">
    <source>
        <dbReference type="SAM" id="Phobius"/>
    </source>
</evidence>
<evidence type="ECO:0008006" key="4">
    <source>
        <dbReference type="Google" id="ProtNLM"/>
    </source>
</evidence>